<reference evidence="1 2" key="1">
    <citation type="submission" date="2015-01" db="EMBL/GenBank/DDBJ databases">
        <title>Genome of allotetraploid Gossypium barbadense reveals genomic plasticity and fiber elongation in cotton evolution.</title>
        <authorList>
            <person name="Chen X."/>
            <person name="Liu X."/>
            <person name="Zhao B."/>
            <person name="Zheng H."/>
            <person name="Hu Y."/>
            <person name="Lu G."/>
            <person name="Yang C."/>
            <person name="Chen J."/>
            <person name="Shan C."/>
            <person name="Zhang L."/>
            <person name="Zhou Y."/>
            <person name="Wang L."/>
            <person name="Guo W."/>
            <person name="Bai Y."/>
            <person name="Ruan J."/>
            <person name="Shangguan X."/>
            <person name="Mao Y."/>
            <person name="Jiang J."/>
            <person name="Zhu Y."/>
            <person name="Lei J."/>
            <person name="Kang H."/>
            <person name="Chen S."/>
            <person name="He X."/>
            <person name="Wang R."/>
            <person name="Wang Y."/>
            <person name="Chen J."/>
            <person name="Wang L."/>
            <person name="Yu S."/>
            <person name="Wang B."/>
            <person name="Wei J."/>
            <person name="Song S."/>
            <person name="Lu X."/>
            <person name="Gao Z."/>
            <person name="Gu W."/>
            <person name="Deng X."/>
            <person name="Ma D."/>
            <person name="Wang S."/>
            <person name="Liang W."/>
            <person name="Fang L."/>
            <person name="Cai C."/>
            <person name="Zhu X."/>
            <person name="Zhou B."/>
            <person name="Zhang Y."/>
            <person name="Chen Z."/>
            <person name="Xu S."/>
            <person name="Zhu R."/>
            <person name="Wang S."/>
            <person name="Zhang T."/>
            <person name="Zhao G."/>
        </authorList>
    </citation>
    <scope>NUCLEOTIDE SEQUENCE [LARGE SCALE GENOMIC DNA]</scope>
    <source>
        <strain evidence="2">cv. Xinhai21</strain>
        <tissue evidence="1">Leaf</tissue>
    </source>
</reference>
<proteinExistence type="predicted"/>
<accession>A0A2P5Y0U4</accession>
<protein>
    <submittedName>
        <fullName evidence="1">Uncharacterized protein</fullName>
    </submittedName>
</protein>
<dbReference type="Proteomes" id="UP000239757">
    <property type="component" value="Unassembled WGS sequence"/>
</dbReference>
<gene>
    <name evidence="1" type="ORF">GOBAR_AA11430</name>
</gene>
<dbReference type="EMBL" id="KZ663888">
    <property type="protein sequence ID" value="PPS09214.1"/>
    <property type="molecule type" value="Genomic_DNA"/>
</dbReference>
<sequence length="95" mass="9981">MQGEEDRGKLSKGVRCKLVAGGVQEDGGICKRGMLFPEEIGENGFMVGTEGCVGWAVSGGGRSAPPERLTPVVRGGRVVNCECVWKNFRGLVVGA</sequence>
<evidence type="ECO:0000313" key="1">
    <source>
        <dbReference type="EMBL" id="PPS09214.1"/>
    </source>
</evidence>
<evidence type="ECO:0000313" key="2">
    <source>
        <dbReference type="Proteomes" id="UP000239757"/>
    </source>
</evidence>
<name>A0A2P5Y0U4_GOSBA</name>
<dbReference type="AlphaFoldDB" id="A0A2P5Y0U4"/>
<organism evidence="1 2">
    <name type="scientific">Gossypium barbadense</name>
    <name type="common">Sea Island cotton</name>
    <name type="synonym">Hibiscus barbadensis</name>
    <dbReference type="NCBI Taxonomy" id="3634"/>
    <lineage>
        <taxon>Eukaryota</taxon>
        <taxon>Viridiplantae</taxon>
        <taxon>Streptophyta</taxon>
        <taxon>Embryophyta</taxon>
        <taxon>Tracheophyta</taxon>
        <taxon>Spermatophyta</taxon>
        <taxon>Magnoliopsida</taxon>
        <taxon>eudicotyledons</taxon>
        <taxon>Gunneridae</taxon>
        <taxon>Pentapetalae</taxon>
        <taxon>rosids</taxon>
        <taxon>malvids</taxon>
        <taxon>Malvales</taxon>
        <taxon>Malvaceae</taxon>
        <taxon>Malvoideae</taxon>
        <taxon>Gossypium</taxon>
    </lineage>
</organism>